<dbReference type="PANTHER" id="PTHR24220">
    <property type="entry name" value="IMPORT ATP-BINDING PROTEIN"/>
    <property type="match status" value="1"/>
</dbReference>
<proteinExistence type="predicted"/>
<evidence type="ECO:0000313" key="5">
    <source>
        <dbReference type="EMBL" id="BDZ51427.1"/>
    </source>
</evidence>
<dbReference type="InterPro" id="IPR012701">
    <property type="entry name" value="CP_lyase_PhnL"/>
</dbReference>
<dbReference type="Proteomes" id="UP001321486">
    <property type="component" value="Chromosome"/>
</dbReference>
<dbReference type="InterPro" id="IPR017871">
    <property type="entry name" value="ABC_transporter-like_CS"/>
</dbReference>
<dbReference type="PANTHER" id="PTHR24220:SF659">
    <property type="entry name" value="TRANSPORTER, PUTATIVE-RELATED"/>
    <property type="match status" value="1"/>
</dbReference>
<dbReference type="InterPro" id="IPR027417">
    <property type="entry name" value="P-loop_NTPase"/>
</dbReference>
<dbReference type="PROSITE" id="PS00211">
    <property type="entry name" value="ABC_TRANSPORTER_1"/>
    <property type="match status" value="1"/>
</dbReference>
<dbReference type="PROSITE" id="PS50893">
    <property type="entry name" value="ABC_TRANSPORTER_2"/>
    <property type="match status" value="1"/>
</dbReference>
<dbReference type="EMBL" id="AP027732">
    <property type="protein sequence ID" value="BDZ51427.1"/>
    <property type="molecule type" value="Genomic_DNA"/>
</dbReference>
<keyword evidence="5" id="KW-0456">Lyase</keyword>
<dbReference type="SUPFAM" id="SSF52540">
    <property type="entry name" value="P-loop containing nucleoside triphosphate hydrolases"/>
    <property type="match status" value="1"/>
</dbReference>
<feature type="compositionally biased region" description="Low complexity" evidence="3">
    <location>
        <begin position="1"/>
        <end position="31"/>
    </location>
</feature>
<evidence type="ECO:0000256" key="3">
    <source>
        <dbReference type="SAM" id="MobiDB-lite"/>
    </source>
</evidence>
<dbReference type="InterPro" id="IPR015854">
    <property type="entry name" value="ABC_transpr_LolD-like"/>
</dbReference>
<evidence type="ECO:0000256" key="2">
    <source>
        <dbReference type="ARBA" id="ARBA00022840"/>
    </source>
</evidence>
<protein>
    <submittedName>
        <fullName evidence="5">Phosphonate C-P lyase system protein PhnL</fullName>
    </submittedName>
</protein>
<evidence type="ECO:0000259" key="4">
    <source>
        <dbReference type="PROSITE" id="PS50893"/>
    </source>
</evidence>
<dbReference type="SMART" id="SM00382">
    <property type="entry name" value="AAA"/>
    <property type="match status" value="1"/>
</dbReference>
<dbReference type="NCBIfam" id="TIGR02324">
    <property type="entry name" value="CP_lyasePhnL"/>
    <property type="match status" value="1"/>
</dbReference>
<keyword evidence="2" id="KW-0067">ATP-binding</keyword>
<evidence type="ECO:0000256" key="1">
    <source>
        <dbReference type="ARBA" id="ARBA00022741"/>
    </source>
</evidence>
<dbReference type="GO" id="GO:0016829">
    <property type="term" value="F:lyase activity"/>
    <property type="evidence" value="ECO:0007669"/>
    <property type="project" value="UniProtKB-KW"/>
</dbReference>
<gene>
    <name evidence="5" type="ORF">GCM10025867_36680</name>
</gene>
<accession>A0ABM8GSY2</accession>
<dbReference type="Pfam" id="PF00005">
    <property type="entry name" value="ABC_tran"/>
    <property type="match status" value="1"/>
</dbReference>
<evidence type="ECO:0000313" key="6">
    <source>
        <dbReference type="Proteomes" id="UP001321486"/>
    </source>
</evidence>
<reference evidence="6" key="1">
    <citation type="journal article" date="2019" name="Int. J. Syst. Evol. Microbiol.">
        <title>The Global Catalogue of Microorganisms (GCM) 10K type strain sequencing project: providing services to taxonomists for standard genome sequencing and annotation.</title>
        <authorList>
            <consortium name="The Broad Institute Genomics Platform"/>
            <consortium name="The Broad Institute Genome Sequencing Center for Infectious Disease"/>
            <person name="Wu L."/>
            <person name="Ma J."/>
        </authorList>
    </citation>
    <scope>NUCLEOTIDE SEQUENCE [LARGE SCALE GENOMIC DNA]</scope>
    <source>
        <strain evidence="6">NBRC 108728</strain>
    </source>
</reference>
<dbReference type="InterPro" id="IPR003593">
    <property type="entry name" value="AAA+_ATPase"/>
</dbReference>
<feature type="domain" description="ABC transporter" evidence="4">
    <location>
        <begin position="43"/>
        <end position="274"/>
    </location>
</feature>
<dbReference type="InterPro" id="IPR003439">
    <property type="entry name" value="ABC_transporter-like_ATP-bd"/>
</dbReference>
<dbReference type="Gene3D" id="3.40.50.300">
    <property type="entry name" value="P-loop containing nucleotide triphosphate hydrolases"/>
    <property type="match status" value="1"/>
</dbReference>
<keyword evidence="1" id="KW-0547">Nucleotide-binding</keyword>
<keyword evidence="6" id="KW-1185">Reference proteome</keyword>
<feature type="region of interest" description="Disordered" evidence="3">
    <location>
        <begin position="1"/>
        <end position="37"/>
    </location>
</feature>
<dbReference type="RefSeq" id="WP_286344196.1">
    <property type="nucleotide sequence ID" value="NZ_AP027732.1"/>
</dbReference>
<sequence>MSSTRPTANRPTSTPATAPPAHALPAHALPAHDNGSRGPVPILTVSGLGKTFTMHLQGGQRLAVLDALRFEVRPGECVVLGGSSGAGKSTILKLVYGNYGTDEGHIVLRSATGEVDLATADARAVLAARRDTMGYVSQFLRCVPRVAALQVVAEPLVERGVPQGQAEERAADMLTRLSIPERLWSLPPATFSGGEQQRVNIARGFLPRLPLLLLDEPTASLDTRNRDAVVELIREKRAEGVGMLGIFHDVDVRDRVADRTVDVEAFSPRPVVAA</sequence>
<organism evidence="5 6">
    <name type="scientific">Frondihabitans sucicola</name>
    <dbReference type="NCBI Taxonomy" id="1268041"/>
    <lineage>
        <taxon>Bacteria</taxon>
        <taxon>Bacillati</taxon>
        <taxon>Actinomycetota</taxon>
        <taxon>Actinomycetes</taxon>
        <taxon>Micrococcales</taxon>
        <taxon>Microbacteriaceae</taxon>
        <taxon>Frondihabitans</taxon>
    </lineage>
</organism>
<name>A0ABM8GSY2_9MICO</name>